<dbReference type="PROSITE" id="PS50048">
    <property type="entry name" value="ZN2_CY6_FUNGAL_2"/>
    <property type="match status" value="1"/>
</dbReference>
<dbReference type="Gene3D" id="4.10.240.10">
    <property type="entry name" value="Zn(2)-C6 fungal-type DNA-binding domain"/>
    <property type="match status" value="1"/>
</dbReference>
<organism evidence="4 5">
    <name type="scientific">Colletotrichum plurivorum</name>
    <dbReference type="NCBI Taxonomy" id="2175906"/>
    <lineage>
        <taxon>Eukaryota</taxon>
        <taxon>Fungi</taxon>
        <taxon>Dikarya</taxon>
        <taxon>Ascomycota</taxon>
        <taxon>Pezizomycotina</taxon>
        <taxon>Sordariomycetes</taxon>
        <taxon>Hypocreomycetidae</taxon>
        <taxon>Glomerellales</taxon>
        <taxon>Glomerellaceae</taxon>
        <taxon>Colletotrichum</taxon>
        <taxon>Colletotrichum orchidearum species complex</taxon>
    </lineage>
</organism>
<gene>
    <name evidence="4" type="ORF">CPLU01_11528</name>
</gene>
<dbReference type="CDD" id="cd00067">
    <property type="entry name" value="GAL4"/>
    <property type="match status" value="1"/>
</dbReference>
<feature type="region of interest" description="Disordered" evidence="2">
    <location>
        <begin position="42"/>
        <end position="65"/>
    </location>
</feature>
<dbReference type="Proteomes" id="UP000654918">
    <property type="component" value="Unassembled WGS sequence"/>
</dbReference>
<dbReference type="GO" id="GO:0008270">
    <property type="term" value="F:zinc ion binding"/>
    <property type="evidence" value="ECO:0007669"/>
    <property type="project" value="InterPro"/>
</dbReference>
<feature type="domain" description="Zn(2)-C6 fungal-type" evidence="3">
    <location>
        <begin position="487"/>
        <end position="517"/>
    </location>
</feature>
<dbReference type="InterPro" id="IPR001138">
    <property type="entry name" value="Zn2Cys6_DnaBD"/>
</dbReference>
<dbReference type="SUPFAM" id="SSF57701">
    <property type="entry name" value="Zn2/Cys6 DNA-binding domain"/>
    <property type="match status" value="1"/>
</dbReference>
<protein>
    <recommendedName>
        <fullName evidence="3">Zn(2)-C6 fungal-type domain-containing protein</fullName>
    </recommendedName>
</protein>
<dbReference type="EMBL" id="WIGO01000217">
    <property type="protein sequence ID" value="KAF6823229.1"/>
    <property type="molecule type" value="Genomic_DNA"/>
</dbReference>
<comment type="caution">
    <text evidence="4">The sequence shown here is derived from an EMBL/GenBank/DDBJ whole genome shotgun (WGS) entry which is preliminary data.</text>
</comment>
<name>A0A8H6K1J0_9PEZI</name>
<evidence type="ECO:0000313" key="4">
    <source>
        <dbReference type="EMBL" id="KAF6823229.1"/>
    </source>
</evidence>
<keyword evidence="5" id="KW-1185">Reference proteome</keyword>
<dbReference type="GO" id="GO:0000981">
    <property type="term" value="F:DNA-binding transcription factor activity, RNA polymerase II-specific"/>
    <property type="evidence" value="ECO:0007669"/>
    <property type="project" value="InterPro"/>
</dbReference>
<evidence type="ECO:0000259" key="3">
    <source>
        <dbReference type="PROSITE" id="PS50048"/>
    </source>
</evidence>
<dbReference type="PANTHER" id="PTHR35391">
    <property type="entry name" value="C2H2-TYPE DOMAIN-CONTAINING PROTEIN-RELATED"/>
    <property type="match status" value="1"/>
</dbReference>
<dbReference type="InterPro" id="IPR036864">
    <property type="entry name" value="Zn2-C6_fun-type_DNA-bd_sf"/>
</dbReference>
<dbReference type="PANTHER" id="PTHR35391:SF7">
    <property type="entry name" value="C2H2-TYPE DOMAIN-CONTAINING PROTEIN"/>
    <property type="match status" value="1"/>
</dbReference>
<reference evidence="4" key="1">
    <citation type="journal article" date="2020" name="Phytopathology">
        <title>Genome Sequence Resources of Colletotrichum truncatum, C. plurivorum, C. musicola, and C. sojae: Four Species Pathogenic to Soybean (Glycine max).</title>
        <authorList>
            <person name="Rogerio F."/>
            <person name="Boufleur T.R."/>
            <person name="Ciampi-Guillardi M."/>
            <person name="Sukno S.A."/>
            <person name="Thon M.R."/>
            <person name="Massola Junior N.S."/>
            <person name="Baroncelli R."/>
        </authorList>
    </citation>
    <scope>NUCLEOTIDE SEQUENCE</scope>
    <source>
        <strain evidence="4">LFN00145</strain>
    </source>
</reference>
<accession>A0A8H6K1J0</accession>
<dbReference type="AlphaFoldDB" id="A0A8H6K1J0"/>
<proteinExistence type="predicted"/>
<sequence length="524" mass="57895">MMSCPLRLIWHLVITRLIPEEDDVHKRTSLLRSLAATAKFAVQESRQGSDSGDSDSDASSVSDESDVDLGEIADDLRTDIDCLIDLEPLIKTPFIQSTNQKETDYLMPQSQSWTPEKTYLDRIGHRFPKARLDLVARLAKANWDRFQRVRLEKERVTAAQREIAKREAHTRPSGTVISLSEQVSFVNDSGLGTSVATGSAYAETTMSYRQKNIDGSVKIPPLPSKAKKGVPFECLSCGRQVRITNNSDWKTVPPMKGMAGRKPVQQEQQQKQQKHNGKRICIKCSVDDSLRWWPMMEQQLTNDPYRNLGSETQTFADQREFQCHRCHKAKRKNSQSPEDASSLIETAELVPPPPPIVPLPITGASKLPPQKIGFGLESLGEGELAEELATAGSGNSHSRTYTDGDIGHCQPYVPTVKTPPDGVIGPKIWTGDGYLPRYVQTAEVPEEGLCYFYDDGSHCKTVINGAPVNAFLGVTKAGLPRESLEVVCTTCRGLNINCDTHFPSCGQCSKSGRACKYSQLTNGT</sequence>
<evidence type="ECO:0000313" key="5">
    <source>
        <dbReference type="Proteomes" id="UP000654918"/>
    </source>
</evidence>
<keyword evidence="1" id="KW-0539">Nucleus</keyword>
<evidence type="ECO:0000256" key="1">
    <source>
        <dbReference type="ARBA" id="ARBA00023242"/>
    </source>
</evidence>
<dbReference type="Pfam" id="PF00172">
    <property type="entry name" value="Zn_clus"/>
    <property type="match status" value="1"/>
</dbReference>
<evidence type="ECO:0000256" key="2">
    <source>
        <dbReference type="SAM" id="MobiDB-lite"/>
    </source>
</evidence>